<dbReference type="Proteomes" id="UP000295773">
    <property type="component" value="Unassembled WGS sequence"/>
</dbReference>
<accession>A0A4R3TLK5</accession>
<evidence type="ECO:0000313" key="3">
    <source>
        <dbReference type="Proteomes" id="UP000295773"/>
    </source>
</evidence>
<feature type="signal peptide" evidence="1">
    <location>
        <begin position="1"/>
        <end position="24"/>
    </location>
</feature>
<dbReference type="Pfam" id="PF13416">
    <property type="entry name" value="SBP_bac_8"/>
    <property type="match status" value="1"/>
</dbReference>
<sequence>MKNIKKLGAILLSTLFLMSSCSSNSNHGLSADQPVTLRLWHYYSGSQKEAFDDLVEEFNTTVGKEKGIIVDAIGKGSISNIANDVNKLLKNKEETEKLPNMFAAYQDTAQMAMNEHKLVSMESYLSEKEIHTYVDGFLKDGRYVGSDETMLFPIAKASEVMIINKEEWDRFASATHVSKADLSTWEGLAKTAELYYEYSNGKAFFARDALANYLICGAHQLQDDIFQEKDGKVAFAISDKTLRRLWDNYYIPFIKGYYVKNGRFASDDIKTKDVIATVSSTAGGTFYPNEVIDEHGDKQKVSYLVLPTPHFENAQNAVISQGGGIAITKADETSEYACIVFLQWFTETKRNITFSAASSYLPVKKEANTYQTWETTLKKHNMNPNNLLKDIVKTTMDEVNDQKLYAANSFDGSYEARSYLEKAANMKAIEDQKAIQKEIQAGKSQEEAMAYYLSDENFAKWVQQCRKDMEALLQGDKAQ</sequence>
<dbReference type="PROSITE" id="PS51257">
    <property type="entry name" value="PROKAR_LIPOPROTEIN"/>
    <property type="match status" value="1"/>
</dbReference>
<name>A0A4R3TLK5_9FIRM</name>
<gene>
    <name evidence="2" type="ORF">EDD61_10235</name>
</gene>
<dbReference type="InterPro" id="IPR006059">
    <property type="entry name" value="SBP"/>
</dbReference>
<dbReference type="RefSeq" id="WP_132223528.1">
    <property type="nucleotide sequence ID" value="NZ_JANKBG010000002.1"/>
</dbReference>
<dbReference type="EMBL" id="SMBP01000002">
    <property type="protein sequence ID" value="TCU63035.1"/>
    <property type="molecule type" value="Genomic_DNA"/>
</dbReference>
<evidence type="ECO:0000313" key="2">
    <source>
        <dbReference type="EMBL" id="TCU63035.1"/>
    </source>
</evidence>
<reference evidence="2 3" key="1">
    <citation type="submission" date="2019-03" db="EMBL/GenBank/DDBJ databases">
        <title>Genomic Encyclopedia of Type Strains, Phase IV (KMG-IV): sequencing the most valuable type-strain genomes for metagenomic binning, comparative biology and taxonomic classification.</title>
        <authorList>
            <person name="Goeker M."/>
        </authorList>
    </citation>
    <scope>NUCLEOTIDE SEQUENCE [LARGE SCALE GENOMIC DNA]</scope>
    <source>
        <strain evidence="2 3">DSM 29481</strain>
    </source>
</reference>
<comment type="caution">
    <text evidence="2">The sequence shown here is derived from an EMBL/GenBank/DDBJ whole genome shotgun (WGS) entry which is preliminary data.</text>
</comment>
<dbReference type="AlphaFoldDB" id="A0A4R3TLK5"/>
<dbReference type="Gene3D" id="3.40.190.10">
    <property type="entry name" value="Periplasmic binding protein-like II"/>
    <property type="match status" value="1"/>
</dbReference>
<feature type="chain" id="PRO_5039158473" evidence="1">
    <location>
        <begin position="25"/>
        <end position="479"/>
    </location>
</feature>
<keyword evidence="3" id="KW-1185">Reference proteome</keyword>
<proteinExistence type="predicted"/>
<evidence type="ECO:0000256" key="1">
    <source>
        <dbReference type="SAM" id="SignalP"/>
    </source>
</evidence>
<organism evidence="2 3">
    <name type="scientific">Longicatena caecimuris</name>
    <dbReference type="NCBI Taxonomy" id="1796635"/>
    <lineage>
        <taxon>Bacteria</taxon>
        <taxon>Bacillati</taxon>
        <taxon>Bacillota</taxon>
        <taxon>Erysipelotrichia</taxon>
        <taxon>Erysipelotrichales</taxon>
        <taxon>Erysipelotrichaceae</taxon>
        <taxon>Longicatena</taxon>
    </lineage>
</organism>
<protein>
    <submittedName>
        <fullName evidence="2">Carbohydrate ABC transporter substrate-binding protein (CUT1 family)</fullName>
    </submittedName>
</protein>
<dbReference type="SUPFAM" id="SSF53850">
    <property type="entry name" value="Periplasmic binding protein-like II"/>
    <property type="match status" value="1"/>
</dbReference>
<keyword evidence="1" id="KW-0732">Signal</keyword>